<dbReference type="PANTHER" id="PTHR21310">
    <property type="entry name" value="AMINOGLYCOSIDE PHOSPHOTRANSFERASE-RELATED-RELATED"/>
    <property type="match status" value="1"/>
</dbReference>
<accession>G3JJZ1</accession>
<dbReference type="OMA" id="CHVEEMA"/>
<keyword evidence="2" id="KW-1185">Reference proteome</keyword>
<dbReference type="SUPFAM" id="SSF56112">
    <property type="entry name" value="Protein kinase-like (PK-like)"/>
    <property type="match status" value="1"/>
</dbReference>
<dbReference type="RefSeq" id="XP_006670693.1">
    <property type="nucleotide sequence ID" value="XM_006670630.1"/>
</dbReference>
<sequence length="517" mass="59229">MTTRNLLSGPITLSEAQGRDKNILHALQYPKQKEAFYERIEGLRPLLADAVAHHLCVKSAQVTISPQEHWLNGSFNLCVPVLVEADETTKTTVPKFVIIRFPLPYRVGEATNPGNSDEKINTEAATYAWLQRNCPEVPIPQLYGFGLSTNKRASWTNLEFLPCWSRWFQRARRFFLAVFGFSQPSDYVHRCPSHLASLDIGYLLIETITSGEMLSSSWDEKHHDEKLQHNLQRDVARVMLSLAKIPLPRIGSFRIDDNGYVSLVNRPLSLHFAMQENEGVSVDLPRDKTFSTVDGFVLHRIAAHENRLLYQPNGISSYSDACYQMTSLAGAKSIFPQLFRRDLQDGPFAFALTDMHRSNILVDEEWNITRIIDLEFAASLPLEFLQTPYWLTGKLVDEVEPTEFTPIHNKFIEHLRREEAKLPGYGKETEPLSSVIDKAWSNGTFWAPAALDDSIVFTSTFYKRLLPDYFGLTEEEINNAGYAFFASLWRPNIHDIIERKMQDREMYFEKLRAVFAD</sequence>
<evidence type="ECO:0008006" key="3">
    <source>
        <dbReference type="Google" id="ProtNLM"/>
    </source>
</evidence>
<dbReference type="Proteomes" id="UP000001610">
    <property type="component" value="Unassembled WGS sequence"/>
</dbReference>
<dbReference type="InterPro" id="IPR051678">
    <property type="entry name" value="AGP_Transferase"/>
</dbReference>
<dbReference type="VEuPathDB" id="FungiDB:CCM_05486"/>
<dbReference type="eggNOG" id="ENOG502SII6">
    <property type="taxonomic scope" value="Eukaryota"/>
</dbReference>
<reference evidence="1 2" key="1">
    <citation type="journal article" date="2011" name="Genome Biol.">
        <title>Genome sequence of the insect pathogenic fungus Cordyceps militaris, a valued traditional Chinese medicine.</title>
        <authorList>
            <person name="Zheng P."/>
            <person name="Xia Y."/>
            <person name="Xiao G."/>
            <person name="Xiong C."/>
            <person name="Hu X."/>
            <person name="Zhang S."/>
            <person name="Zheng H."/>
            <person name="Huang Y."/>
            <person name="Zhou Y."/>
            <person name="Wang S."/>
            <person name="Zhao G.P."/>
            <person name="Liu X."/>
            <person name="St Leger R.J."/>
            <person name="Wang C."/>
        </authorList>
    </citation>
    <scope>NUCLEOTIDE SEQUENCE [LARGE SCALE GENOMIC DNA]</scope>
    <source>
        <strain evidence="1 2">CM01</strain>
    </source>
</reference>
<dbReference type="EMBL" id="JH126402">
    <property type="protein sequence ID" value="EGX91328.1"/>
    <property type="molecule type" value="Genomic_DNA"/>
</dbReference>
<dbReference type="GeneID" id="18167504"/>
<name>G3JJZ1_CORMM</name>
<dbReference type="InterPro" id="IPR011009">
    <property type="entry name" value="Kinase-like_dom_sf"/>
</dbReference>
<evidence type="ECO:0000313" key="2">
    <source>
        <dbReference type="Proteomes" id="UP000001610"/>
    </source>
</evidence>
<protein>
    <recommendedName>
        <fullName evidence="3">Aminoglycoside phosphotransferase</fullName>
    </recommendedName>
</protein>
<evidence type="ECO:0000313" key="1">
    <source>
        <dbReference type="EMBL" id="EGX91328.1"/>
    </source>
</evidence>
<dbReference type="KEGG" id="cmt:CCM_05486"/>
<proteinExistence type="predicted"/>
<organism evidence="1 2">
    <name type="scientific">Cordyceps militaris (strain CM01)</name>
    <name type="common">Caterpillar fungus</name>
    <dbReference type="NCBI Taxonomy" id="983644"/>
    <lineage>
        <taxon>Eukaryota</taxon>
        <taxon>Fungi</taxon>
        <taxon>Dikarya</taxon>
        <taxon>Ascomycota</taxon>
        <taxon>Pezizomycotina</taxon>
        <taxon>Sordariomycetes</taxon>
        <taxon>Hypocreomycetidae</taxon>
        <taxon>Hypocreales</taxon>
        <taxon>Cordycipitaceae</taxon>
        <taxon>Cordyceps</taxon>
    </lineage>
</organism>
<dbReference type="HOGENOM" id="CLU_025005_3_1_1"/>
<gene>
    <name evidence="1" type="ORF">CCM_05486</name>
</gene>
<dbReference type="OrthoDB" id="3645574at2759"/>
<dbReference type="PANTHER" id="PTHR21310:SF37">
    <property type="entry name" value="AMINOGLYCOSIDE PHOSPHOTRANSFERASE DOMAIN-CONTAINING PROTEIN"/>
    <property type="match status" value="1"/>
</dbReference>
<dbReference type="AlphaFoldDB" id="G3JJZ1"/>
<dbReference type="InParanoid" id="G3JJZ1"/>